<keyword evidence="1" id="KW-0677">Repeat</keyword>
<dbReference type="Pfam" id="PF07719">
    <property type="entry name" value="TPR_2"/>
    <property type="match status" value="1"/>
</dbReference>
<dbReference type="Proteomes" id="UP000692954">
    <property type="component" value="Unassembled WGS sequence"/>
</dbReference>
<dbReference type="PROSITE" id="PS50005">
    <property type="entry name" value="TPR"/>
    <property type="match status" value="1"/>
</dbReference>
<dbReference type="EMBL" id="CAJJDN010000145">
    <property type="protein sequence ID" value="CAD8123460.1"/>
    <property type="molecule type" value="Genomic_DNA"/>
</dbReference>
<gene>
    <name evidence="4" type="ORF">PSON_ATCC_30995.1.T1450005</name>
</gene>
<evidence type="ECO:0000313" key="4">
    <source>
        <dbReference type="EMBL" id="CAD8123460.1"/>
    </source>
</evidence>
<keyword evidence="5" id="KW-1185">Reference proteome</keyword>
<dbReference type="InterPro" id="IPR013105">
    <property type="entry name" value="TPR_2"/>
</dbReference>
<accession>A0A8S1R9F8</accession>
<evidence type="ECO:0000256" key="3">
    <source>
        <dbReference type="PROSITE-ProRule" id="PRU00339"/>
    </source>
</evidence>
<evidence type="ECO:0008006" key="6">
    <source>
        <dbReference type="Google" id="ProtNLM"/>
    </source>
</evidence>
<evidence type="ECO:0000256" key="1">
    <source>
        <dbReference type="ARBA" id="ARBA00022737"/>
    </source>
</evidence>
<proteinExistence type="predicted"/>
<dbReference type="OrthoDB" id="308728at2759"/>
<dbReference type="PANTHER" id="PTHR44943:SF4">
    <property type="entry name" value="TPR REPEAT-CONTAINING PROTEIN MJ0798"/>
    <property type="match status" value="1"/>
</dbReference>
<protein>
    <recommendedName>
        <fullName evidence="6">Photosystem I assembly protein Ycf3</fullName>
    </recommendedName>
</protein>
<keyword evidence="2 3" id="KW-0802">TPR repeat</keyword>
<dbReference type="InterPro" id="IPR019734">
    <property type="entry name" value="TPR_rpt"/>
</dbReference>
<comment type="caution">
    <text evidence="4">The sequence shown here is derived from an EMBL/GenBank/DDBJ whole genome shotgun (WGS) entry which is preliminary data.</text>
</comment>
<dbReference type="InterPro" id="IPR051685">
    <property type="entry name" value="Ycf3/AcsC/BcsC/TPR_MFPF"/>
</dbReference>
<evidence type="ECO:0000256" key="2">
    <source>
        <dbReference type="ARBA" id="ARBA00022803"/>
    </source>
</evidence>
<name>A0A8S1R9F8_9CILI</name>
<dbReference type="AlphaFoldDB" id="A0A8S1R9F8"/>
<sequence length="71" mass="8301">MNHFEEAVYFFDQALNIDSINYNFLKCKDNALINLNHLEEAIEFYDKALHINPNSFDLLNNKSLALLVLIQ</sequence>
<evidence type="ECO:0000313" key="5">
    <source>
        <dbReference type="Proteomes" id="UP000692954"/>
    </source>
</evidence>
<organism evidence="4 5">
    <name type="scientific">Paramecium sonneborni</name>
    <dbReference type="NCBI Taxonomy" id="65129"/>
    <lineage>
        <taxon>Eukaryota</taxon>
        <taxon>Sar</taxon>
        <taxon>Alveolata</taxon>
        <taxon>Ciliophora</taxon>
        <taxon>Intramacronucleata</taxon>
        <taxon>Oligohymenophorea</taxon>
        <taxon>Peniculida</taxon>
        <taxon>Parameciidae</taxon>
        <taxon>Paramecium</taxon>
    </lineage>
</organism>
<reference evidence="4" key="1">
    <citation type="submission" date="2021-01" db="EMBL/GenBank/DDBJ databases">
        <authorList>
            <consortium name="Genoscope - CEA"/>
            <person name="William W."/>
        </authorList>
    </citation>
    <scope>NUCLEOTIDE SEQUENCE</scope>
</reference>
<feature type="repeat" description="TPR" evidence="3">
    <location>
        <begin position="22"/>
        <end position="55"/>
    </location>
</feature>
<dbReference type="PANTHER" id="PTHR44943">
    <property type="entry name" value="CELLULOSE SYNTHASE OPERON PROTEIN C"/>
    <property type="match status" value="1"/>
</dbReference>